<accession>A0A1W1UAN5</accession>
<feature type="chain" id="PRO_5012438741" description="DUF4397 domain-containing protein" evidence="1">
    <location>
        <begin position="25"/>
        <end position="121"/>
    </location>
</feature>
<evidence type="ECO:0000313" key="2">
    <source>
        <dbReference type="EMBL" id="SMB77861.1"/>
    </source>
</evidence>
<proteinExistence type="predicted"/>
<evidence type="ECO:0000313" key="3">
    <source>
        <dbReference type="Proteomes" id="UP000192582"/>
    </source>
</evidence>
<organism evidence="2 3">
    <name type="scientific">Deinococcus hopiensis KR-140</name>
    <dbReference type="NCBI Taxonomy" id="695939"/>
    <lineage>
        <taxon>Bacteria</taxon>
        <taxon>Thermotogati</taxon>
        <taxon>Deinococcota</taxon>
        <taxon>Deinococci</taxon>
        <taxon>Deinococcales</taxon>
        <taxon>Deinococcaceae</taxon>
        <taxon>Deinococcus</taxon>
    </lineage>
</organism>
<evidence type="ECO:0000256" key="1">
    <source>
        <dbReference type="SAM" id="SignalP"/>
    </source>
</evidence>
<dbReference type="RefSeq" id="WP_084045012.1">
    <property type="nucleotide sequence ID" value="NZ_FWWU01000001.1"/>
</dbReference>
<dbReference type="Proteomes" id="UP000192582">
    <property type="component" value="Unassembled WGS sequence"/>
</dbReference>
<dbReference type="EMBL" id="FWWU01000001">
    <property type="protein sequence ID" value="SMB77861.1"/>
    <property type="molecule type" value="Genomic_DNA"/>
</dbReference>
<keyword evidence="1" id="KW-0732">Signal</keyword>
<name>A0A1W1UAN5_9DEIO</name>
<sequence>MRHIKAILLSTFVAATTLTTGASATPVYFHNDSGASGVVDVYVNGQLVFDDVFPDNSMMFPKELLAGEHEVVVTPNYLKPGEQDLMRTTLTVPEAGFENYAYTMTFSSGTDGVYAPALSLE</sequence>
<dbReference type="AlphaFoldDB" id="A0A1W1UAN5"/>
<feature type="signal peptide" evidence="1">
    <location>
        <begin position="1"/>
        <end position="24"/>
    </location>
</feature>
<evidence type="ECO:0008006" key="4">
    <source>
        <dbReference type="Google" id="ProtNLM"/>
    </source>
</evidence>
<keyword evidence="3" id="KW-1185">Reference proteome</keyword>
<dbReference type="OrthoDB" id="72742at2"/>
<gene>
    <name evidence="2" type="ORF">SAMN00790413_03968</name>
</gene>
<reference evidence="2 3" key="1">
    <citation type="submission" date="2017-04" db="EMBL/GenBank/DDBJ databases">
        <authorList>
            <person name="Afonso C.L."/>
            <person name="Miller P.J."/>
            <person name="Scott M.A."/>
            <person name="Spackman E."/>
            <person name="Goraichik I."/>
            <person name="Dimitrov K.M."/>
            <person name="Suarez D.L."/>
            <person name="Swayne D.E."/>
        </authorList>
    </citation>
    <scope>NUCLEOTIDE SEQUENCE [LARGE SCALE GENOMIC DNA]</scope>
    <source>
        <strain evidence="2 3">KR-140</strain>
    </source>
</reference>
<protein>
    <recommendedName>
        <fullName evidence="4">DUF4397 domain-containing protein</fullName>
    </recommendedName>
</protein>